<evidence type="ECO:0000256" key="4">
    <source>
        <dbReference type="ARBA" id="ARBA00023139"/>
    </source>
</evidence>
<dbReference type="KEGG" id="pxi:J5O05_09310"/>
<accession>A0A975DH74</accession>
<keyword evidence="9" id="KW-1185">Reference proteome</keyword>
<dbReference type="RefSeq" id="WP_208841832.1">
    <property type="nucleotide sequence ID" value="NZ_CP072133.1"/>
</dbReference>
<evidence type="ECO:0000256" key="2">
    <source>
        <dbReference type="ARBA" id="ARBA00022729"/>
    </source>
</evidence>
<evidence type="ECO:0000256" key="5">
    <source>
        <dbReference type="ARBA" id="ARBA00023237"/>
    </source>
</evidence>
<evidence type="ECO:0000313" key="8">
    <source>
        <dbReference type="EMBL" id="QTH70236.1"/>
    </source>
</evidence>
<dbReference type="EMBL" id="CP072133">
    <property type="protein sequence ID" value="QTH70236.1"/>
    <property type="molecule type" value="Genomic_DNA"/>
</dbReference>
<evidence type="ECO:0000256" key="7">
    <source>
        <dbReference type="SAM" id="MobiDB-lite"/>
    </source>
</evidence>
<comment type="subcellular location">
    <subcellularLocation>
        <location evidence="1">Cell outer membrane</location>
        <topology evidence="1">Lipid-anchor</topology>
    </subcellularLocation>
</comment>
<reference evidence="8" key="1">
    <citation type="submission" date="2021-03" db="EMBL/GenBank/DDBJ databases">
        <title>Complete Genome of Pseudoalteromonas xiamenensis STKMTI.2, a new potential marine bacterium producing anti-Vibrio compounds.</title>
        <authorList>
            <person name="Handayani D.P."/>
            <person name="Isnansetyo A."/>
            <person name="Istiqomah I."/>
            <person name="Jumina J."/>
        </authorList>
    </citation>
    <scope>NUCLEOTIDE SEQUENCE</scope>
    <source>
        <strain evidence="8">STKMTI.2</strain>
    </source>
</reference>
<feature type="region of interest" description="Disordered" evidence="7">
    <location>
        <begin position="33"/>
        <end position="56"/>
    </location>
</feature>
<evidence type="ECO:0000313" key="9">
    <source>
        <dbReference type="Proteomes" id="UP000664904"/>
    </source>
</evidence>
<sequence>MKAKKLTVFWAAILAVGTLVLTGCGQSGALYLPEKAPTTNADPSAPSSEQSKQKDS</sequence>
<keyword evidence="3" id="KW-0472">Membrane</keyword>
<keyword evidence="4" id="KW-0564">Palmitate</keyword>
<protein>
    <submittedName>
        <fullName evidence="8">Lipoprotein</fullName>
    </submittedName>
</protein>
<dbReference type="InterPro" id="IPR032831">
    <property type="entry name" value="LptM_cons"/>
</dbReference>
<proteinExistence type="predicted"/>
<organism evidence="8 9">
    <name type="scientific">Pseudoalteromonas xiamenensis</name>
    <dbReference type="NCBI Taxonomy" id="882626"/>
    <lineage>
        <taxon>Bacteria</taxon>
        <taxon>Pseudomonadati</taxon>
        <taxon>Pseudomonadota</taxon>
        <taxon>Gammaproteobacteria</taxon>
        <taxon>Alteromonadales</taxon>
        <taxon>Pseudoalteromonadaceae</taxon>
        <taxon>Pseudoalteromonas</taxon>
    </lineage>
</organism>
<keyword evidence="6 8" id="KW-0449">Lipoprotein</keyword>
<dbReference type="PROSITE" id="PS51257">
    <property type="entry name" value="PROKAR_LIPOPROTEIN"/>
    <property type="match status" value="1"/>
</dbReference>
<dbReference type="GO" id="GO:0009279">
    <property type="term" value="C:cell outer membrane"/>
    <property type="evidence" value="ECO:0007669"/>
    <property type="project" value="UniProtKB-SubCell"/>
</dbReference>
<evidence type="ECO:0000256" key="1">
    <source>
        <dbReference type="ARBA" id="ARBA00004459"/>
    </source>
</evidence>
<feature type="compositionally biased region" description="Polar residues" evidence="7">
    <location>
        <begin position="37"/>
        <end position="50"/>
    </location>
</feature>
<dbReference type="NCBIfam" id="NF047847">
    <property type="entry name" value="SS_mature_LptM"/>
    <property type="match status" value="1"/>
</dbReference>
<dbReference type="Pfam" id="PF13627">
    <property type="entry name" value="LptM_cons"/>
    <property type="match status" value="1"/>
</dbReference>
<evidence type="ECO:0000256" key="6">
    <source>
        <dbReference type="ARBA" id="ARBA00023288"/>
    </source>
</evidence>
<dbReference type="AlphaFoldDB" id="A0A975DH74"/>
<name>A0A975DH74_9GAMM</name>
<keyword evidence="2" id="KW-0732">Signal</keyword>
<dbReference type="Proteomes" id="UP000664904">
    <property type="component" value="Chromosome"/>
</dbReference>
<gene>
    <name evidence="8" type="ORF">J5O05_09310</name>
</gene>
<keyword evidence="5" id="KW-0998">Cell outer membrane</keyword>
<evidence type="ECO:0000256" key="3">
    <source>
        <dbReference type="ARBA" id="ARBA00023136"/>
    </source>
</evidence>